<organism evidence="9 10">
    <name type="scientific">Shewanella maritima</name>
    <dbReference type="NCBI Taxonomy" id="2520507"/>
    <lineage>
        <taxon>Bacteria</taxon>
        <taxon>Pseudomonadati</taxon>
        <taxon>Pseudomonadota</taxon>
        <taxon>Gammaproteobacteria</taxon>
        <taxon>Alteromonadales</taxon>
        <taxon>Shewanellaceae</taxon>
        <taxon>Shewanella</taxon>
    </lineage>
</organism>
<feature type="binding site" evidence="8">
    <location>
        <begin position="180"/>
        <end position="181"/>
    </location>
    <ligand>
        <name>ATP</name>
        <dbReference type="ChEBI" id="CHEBI:30616"/>
    </ligand>
</feature>
<comment type="function">
    <text evidence="8">Catalyzes a mechanistically unusual reaction, the ATP-dependent insertion of CO2 between the N7 and N8 nitrogen atoms of 7,8-diaminopelargonic acid (DAPA, also called 7,8-diammoniononanoate) to form a ureido ring.</text>
</comment>
<comment type="catalytic activity">
    <reaction evidence="8">
        <text>(7R,8S)-7,8-diammoniononanoate + CO2 + ATP = (4R,5S)-dethiobiotin + ADP + phosphate + 3 H(+)</text>
        <dbReference type="Rhea" id="RHEA:15805"/>
        <dbReference type="ChEBI" id="CHEBI:15378"/>
        <dbReference type="ChEBI" id="CHEBI:16526"/>
        <dbReference type="ChEBI" id="CHEBI:30616"/>
        <dbReference type="ChEBI" id="CHEBI:43474"/>
        <dbReference type="ChEBI" id="CHEBI:149469"/>
        <dbReference type="ChEBI" id="CHEBI:149473"/>
        <dbReference type="ChEBI" id="CHEBI:456216"/>
        <dbReference type="EC" id="6.3.3.3"/>
    </reaction>
</comment>
<dbReference type="GO" id="GO:0005829">
    <property type="term" value="C:cytosol"/>
    <property type="evidence" value="ECO:0007669"/>
    <property type="project" value="TreeGrafter"/>
</dbReference>
<comment type="cofactor">
    <cofactor evidence="8">
        <name>Mg(2+)</name>
        <dbReference type="ChEBI" id="CHEBI:18420"/>
    </cofactor>
</comment>
<reference evidence="9 10" key="1">
    <citation type="submission" date="2019-02" db="EMBL/GenBank/DDBJ databases">
        <title>Shewanella sp. D4-2 isolated from Dokdo Island.</title>
        <authorList>
            <person name="Baek K."/>
        </authorList>
    </citation>
    <scope>NUCLEOTIDE SEQUENCE [LARGE SCALE GENOMIC DNA]</scope>
    <source>
        <strain evidence="9 10">D4-2</strain>
    </source>
</reference>
<comment type="pathway">
    <text evidence="8">Cofactor biosynthesis; biotin biosynthesis; biotin from 7,8-diaminononanoate: step 1/2.</text>
</comment>
<evidence type="ECO:0000256" key="6">
    <source>
        <dbReference type="ARBA" id="ARBA00022840"/>
    </source>
</evidence>
<dbReference type="PIRSF" id="PIRSF006755">
    <property type="entry name" value="DTB_synth"/>
    <property type="match status" value="1"/>
</dbReference>
<evidence type="ECO:0000256" key="7">
    <source>
        <dbReference type="ARBA" id="ARBA00022842"/>
    </source>
</evidence>
<dbReference type="UniPathway" id="UPA00078">
    <property type="reaction ID" value="UER00161"/>
</dbReference>
<evidence type="ECO:0000313" key="9">
    <source>
        <dbReference type="EMBL" id="QBF84973.1"/>
    </source>
</evidence>
<dbReference type="GO" id="GO:0042803">
    <property type="term" value="F:protein homodimerization activity"/>
    <property type="evidence" value="ECO:0007669"/>
    <property type="project" value="UniProtKB-ARBA"/>
</dbReference>
<keyword evidence="6 8" id="KW-0067">ATP-binding</keyword>
<keyword evidence="7 8" id="KW-0460">Magnesium</keyword>
<keyword evidence="1 8" id="KW-0963">Cytoplasm</keyword>
<evidence type="ECO:0000256" key="2">
    <source>
        <dbReference type="ARBA" id="ARBA00022598"/>
    </source>
</evidence>
<feature type="binding site" evidence="8">
    <location>
        <position position="36"/>
    </location>
    <ligand>
        <name>substrate</name>
    </ligand>
</feature>
<feature type="binding site" evidence="8">
    <location>
        <begin position="10"/>
        <end position="15"/>
    </location>
    <ligand>
        <name>ATP</name>
        <dbReference type="ChEBI" id="CHEBI:30616"/>
    </ligand>
</feature>
<feature type="active site" evidence="8">
    <location>
        <position position="32"/>
    </location>
</feature>
<evidence type="ECO:0000256" key="4">
    <source>
        <dbReference type="ARBA" id="ARBA00022741"/>
    </source>
</evidence>
<name>A0A411PN60_9GAMM</name>
<feature type="binding site" evidence="8">
    <location>
        <position position="49"/>
    </location>
    <ligand>
        <name>ATP</name>
        <dbReference type="ChEBI" id="CHEBI:30616"/>
    </ligand>
</feature>
<gene>
    <name evidence="8 9" type="primary">bioD</name>
    <name evidence="9" type="ORF">EXU30_18425</name>
</gene>
<dbReference type="SUPFAM" id="SSF52540">
    <property type="entry name" value="P-loop containing nucleoside triphosphate hydrolases"/>
    <property type="match status" value="1"/>
</dbReference>
<dbReference type="GO" id="GO:0000287">
    <property type="term" value="F:magnesium ion binding"/>
    <property type="evidence" value="ECO:0007669"/>
    <property type="project" value="UniProtKB-UniRule"/>
</dbReference>
<dbReference type="GO" id="GO:0005524">
    <property type="term" value="F:ATP binding"/>
    <property type="evidence" value="ECO:0007669"/>
    <property type="project" value="UniProtKB-UniRule"/>
</dbReference>
<comment type="subcellular location">
    <subcellularLocation>
        <location evidence="8">Cytoplasm</location>
    </subcellularLocation>
</comment>
<keyword evidence="2 8" id="KW-0436">Ligase</keyword>
<evidence type="ECO:0000256" key="3">
    <source>
        <dbReference type="ARBA" id="ARBA00022723"/>
    </source>
</evidence>
<feature type="binding site" evidence="8">
    <location>
        <position position="49"/>
    </location>
    <ligand>
        <name>Mg(2+)</name>
        <dbReference type="ChEBI" id="CHEBI:18420"/>
    </ligand>
</feature>
<dbReference type="Proteomes" id="UP000291106">
    <property type="component" value="Chromosome"/>
</dbReference>
<dbReference type="GO" id="GO:0004141">
    <property type="term" value="F:dethiobiotin synthase activity"/>
    <property type="evidence" value="ECO:0007669"/>
    <property type="project" value="UniProtKB-UniRule"/>
</dbReference>
<feature type="binding site" evidence="8">
    <location>
        <position position="215"/>
    </location>
    <ligand>
        <name>ATP</name>
        <dbReference type="ChEBI" id="CHEBI:30616"/>
    </ligand>
</feature>
<evidence type="ECO:0000256" key="1">
    <source>
        <dbReference type="ARBA" id="ARBA00022490"/>
    </source>
</evidence>
<dbReference type="PANTHER" id="PTHR43210">
    <property type="entry name" value="DETHIOBIOTIN SYNTHETASE"/>
    <property type="match status" value="1"/>
</dbReference>
<evidence type="ECO:0000256" key="5">
    <source>
        <dbReference type="ARBA" id="ARBA00022756"/>
    </source>
</evidence>
<dbReference type="OrthoDB" id="9802097at2"/>
<dbReference type="InterPro" id="IPR004472">
    <property type="entry name" value="DTB_synth_BioD"/>
</dbReference>
<dbReference type="HAMAP" id="MF_00336">
    <property type="entry name" value="BioD"/>
    <property type="match status" value="1"/>
</dbReference>
<dbReference type="RefSeq" id="WP_130603611.1">
    <property type="nucleotide sequence ID" value="NZ_CP036200.1"/>
</dbReference>
<dbReference type="KEGG" id="smai:EXU30_18425"/>
<comment type="subunit">
    <text evidence="8">Homodimer.</text>
</comment>
<dbReference type="PANTHER" id="PTHR43210:SF5">
    <property type="entry name" value="DETHIOBIOTIN SYNTHETASE"/>
    <property type="match status" value="1"/>
</dbReference>
<feature type="binding site" evidence="8">
    <location>
        <position position="14"/>
    </location>
    <ligand>
        <name>Mg(2+)</name>
        <dbReference type="ChEBI" id="CHEBI:18420"/>
    </ligand>
</feature>
<dbReference type="AlphaFoldDB" id="A0A411PN60"/>
<comment type="similarity">
    <text evidence="8">Belongs to the dethiobiotin synthetase family.</text>
</comment>
<feature type="binding site" evidence="8">
    <location>
        <position position="111"/>
    </location>
    <ligand>
        <name>Mg(2+)</name>
        <dbReference type="ChEBI" id="CHEBI:18420"/>
    </ligand>
</feature>
<feature type="binding site" evidence="8">
    <location>
        <begin position="209"/>
        <end position="211"/>
    </location>
    <ligand>
        <name>ATP</name>
        <dbReference type="ChEBI" id="CHEBI:30616"/>
    </ligand>
</feature>
<proteinExistence type="inferred from homology"/>
<evidence type="ECO:0000313" key="10">
    <source>
        <dbReference type="Proteomes" id="UP000291106"/>
    </source>
</evidence>
<feature type="binding site" evidence="8">
    <location>
        <begin position="111"/>
        <end position="114"/>
    </location>
    <ligand>
        <name>ATP</name>
        <dbReference type="ChEBI" id="CHEBI:30616"/>
    </ligand>
</feature>
<accession>A0A411PN60</accession>
<dbReference type="Gene3D" id="3.40.50.300">
    <property type="entry name" value="P-loop containing nucleotide triphosphate hydrolases"/>
    <property type="match status" value="1"/>
</dbReference>
<dbReference type="InterPro" id="IPR027417">
    <property type="entry name" value="P-loop_NTPase"/>
</dbReference>
<dbReference type="Pfam" id="PF13500">
    <property type="entry name" value="AAA_26"/>
    <property type="match status" value="1"/>
</dbReference>
<protein>
    <recommendedName>
        <fullName evidence="8">ATP-dependent dethiobiotin synthetase BioD</fullName>
        <ecNumber evidence="8">6.3.3.3</ecNumber>
    </recommendedName>
    <alternativeName>
        <fullName evidence="8">DTB synthetase</fullName>
        <shortName evidence="8">DTBS</shortName>
    </alternativeName>
    <alternativeName>
        <fullName evidence="8">Dethiobiotin synthase</fullName>
    </alternativeName>
</protein>
<evidence type="ECO:0000256" key="8">
    <source>
        <dbReference type="HAMAP-Rule" id="MF_00336"/>
    </source>
</evidence>
<sequence>MYFVTGTDTDSGKTLVSSALLSLAKGSKFGLKPIASGCEVTSEGLRNADALALMEQANVELDYHTVNPIAFEPAIAPHIAAANQGVALTEQRVVELINQAPIKDVDFALIEGAGGWLLPLGGDQLMSRAIKQLNQGLSRDGEILGVILVVGMKLGCLNHALLTQQAIEADGLEIAGWFANQVDGEMSEIEANLASLKTLMTSPFLGYIPHLDNANAEQASQFIDIEKLTT</sequence>
<dbReference type="EC" id="6.3.3.3" evidence="8"/>
<keyword evidence="10" id="KW-1185">Reference proteome</keyword>
<dbReference type="FunFam" id="3.40.50.300:FF:000292">
    <property type="entry name" value="ATP-dependent dethiobiotin synthetase BioD"/>
    <property type="match status" value="1"/>
</dbReference>
<keyword evidence="4 8" id="KW-0547">Nucleotide-binding</keyword>
<dbReference type="GO" id="GO:0009102">
    <property type="term" value="P:biotin biosynthetic process"/>
    <property type="evidence" value="ECO:0007669"/>
    <property type="project" value="UniProtKB-UniRule"/>
</dbReference>
<keyword evidence="5 8" id="KW-0093">Biotin biosynthesis</keyword>
<dbReference type="NCBIfam" id="TIGR00347">
    <property type="entry name" value="bioD"/>
    <property type="match status" value="1"/>
</dbReference>
<dbReference type="CDD" id="cd03109">
    <property type="entry name" value="DTBS"/>
    <property type="match status" value="1"/>
</dbReference>
<keyword evidence="3 8" id="KW-0479">Metal-binding</keyword>
<dbReference type="EMBL" id="CP036200">
    <property type="protein sequence ID" value="QBF84973.1"/>
    <property type="molecule type" value="Genomic_DNA"/>
</dbReference>